<dbReference type="Gene3D" id="1.25.40.480">
    <property type="match status" value="1"/>
</dbReference>
<dbReference type="AlphaFoldDB" id="A0A7J7IMG7"/>
<evidence type="ECO:0000256" key="1">
    <source>
        <dbReference type="SAM" id="MobiDB-lite"/>
    </source>
</evidence>
<feature type="region of interest" description="Disordered" evidence="1">
    <location>
        <begin position="146"/>
        <end position="167"/>
    </location>
</feature>
<name>A0A7J7IMG7_9RHOD</name>
<feature type="region of interest" description="Disordered" evidence="1">
    <location>
        <begin position="294"/>
        <end position="323"/>
    </location>
</feature>
<evidence type="ECO:0000313" key="2">
    <source>
        <dbReference type="EMBL" id="KAF6003909.1"/>
    </source>
</evidence>
<protein>
    <submittedName>
        <fullName evidence="2">Uncharacterized protein</fullName>
    </submittedName>
</protein>
<dbReference type="OrthoDB" id="10584825at2759"/>
<proteinExistence type="predicted"/>
<feature type="compositionally biased region" description="Polar residues" evidence="1">
    <location>
        <begin position="302"/>
        <end position="322"/>
    </location>
</feature>
<sequence length="591" mass="66158">MVVRESTHAQWLLILSGPWVLWPRVDKLIASHPSAADDFLRLLEAVPKHAPARVQLSVLSFRVQRHALLVLLRYAQWFDRRRVEELLRDYGLDQVEQYGANKQKHSSSIAMESIGHFTDGMQVTIPCIEGTVCVSVAPKTNMTKQEASAHDADEWFDPSSQQPCSRAPQVQYAQPITPVTQSDERDIPLAVSFDADDFENESCSDRQADADRQVRFSAPLWEASRCEVCRRSLDPFKSLHHADPYLAALWLRCWSRFREHPPLDQVTRPTETSSSSSSESLSIEASSVAVSHHNIQHASGRDTLSTEISGENRARSSTSSTLQREEAQLVLEWSRRMHDDAASAGAPPLTLLNVRTAQDWQALCSVSTSPAESLYCLYAVMQLPEQVSARAIESGIASILRPMVECLDAPASRLVLSVVRLSQRLYPRALLEQLVYPLLTRPFATQRETAPARTPLSPYQAELCLQIFDSDLETAFLVEALKCILERGFAAPWNERTLLLLECLLKRLAPTLLDPWTANLLVQALEANVSAPTLQNAGLRIAKLFHLLLIRYPAVVAAHCPTLIAILQRAPENFLRDSALRKLQTQTQSRT</sequence>
<keyword evidence="3" id="KW-1185">Reference proteome</keyword>
<gene>
    <name evidence="2" type="ORF">F1559_003667</name>
</gene>
<comment type="caution">
    <text evidence="2">The sequence shown here is derived from an EMBL/GenBank/DDBJ whole genome shotgun (WGS) entry which is preliminary data.</text>
</comment>
<dbReference type="EMBL" id="VWRR01000005">
    <property type="protein sequence ID" value="KAF6003909.1"/>
    <property type="molecule type" value="Genomic_DNA"/>
</dbReference>
<organism evidence="2 3">
    <name type="scientific">Cyanidiococcus yangmingshanensis</name>
    <dbReference type="NCBI Taxonomy" id="2690220"/>
    <lineage>
        <taxon>Eukaryota</taxon>
        <taxon>Rhodophyta</taxon>
        <taxon>Bangiophyceae</taxon>
        <taxon>Cyanidiales</taxon>
        <taxon>Cyanidiaceae</taxon>
        <taxon>Cyanidiococcus</taxon>
    </lineage>
</organism>
<accession>A0A7J7IMG7</accession>
<reference evidence="2 3" key="1">
    <citation type="journal article" date="2020" name="J. Phycol.">
        <title>Comparative genome analysis reveals Cyanidiococcus gen. nov., a new extremophilic red algal genus sister to Cyanidioschyzon (Cyanidioschyzonaceae, Rhodophyta).</title>
        <authorList>
            <person name="Liu S.-L."/>
            <person name="Chiang Y.-R."/>
            <person name="Yoon H.S."/>
            <person name="Fu H.-Y."/>
        </authorList>
    </citation>
    <scope>NUCLEOTIDE SEQUENCE [LARGE SCALE GENOMIC DNA]</scope>
    <source>
        <strain evidence="2 3">THAL066</strain>
    </source>
</reference>
<dbReference type="Proteomes" id="UP000530660">
    <property type="component" value="Unassembled WGS sequence"/>
</dbReference>
<evidence type="ECO:0000313" key="3">
    <source>
        <dbReference type="Proteomes" id="UP000530660"/>
    </source>
</evidence>